<dbReference type="SUPFAM" id="SSF47203">
    <property type="entry name" value="Acyl-CoA dehydrogenase C-terminal domain-like"/>
    <property type="match status" value="1"/>
</dbReference>
<name>V8QX85_9BURK</name>
<dbReference type="InterPro" id="IPR046373">
    <property type="entry name" value="Acyl-CoA_Oxase/DH_mid-dom_sf"/>
</dbReference>
<evidence type="ECO:0000313" key="5">
    <source>
        <dbReference type="Proteomes" id="UP000018733"/>
    </source>
</evidence>
<sequence length="361" mass="39544">MSLDVEMDLLRKAGLLLACAPPTYGGQGLGCNSDRHSVLTAFAVLRALGRASLSVARLYEGHMNAVKLVVLYASDAQKTQLLARLAEGQLWGVWGADGATPLSGSLISDTPTGPRRYMLHGQKAFASGLGLLDQAIVTFNKGPDGVALALVNVSEPKRQDKAAWRASGMKATWSGVYDFEGVQIDASVLIGKPGDYIKEPYFEGGIWRYCAAQHGAVEQIVRLWRARLEQRGRAEDPIQLSRLARARARLIAVYAMLRDACLQVETFVATKPSTGNFGLEDDRRNAVEMALLAREMTEEMAVVVMDDAKKSLGVEAHLPQSDLERIFRDLSLYLRQAGPDGKLLNAGRLYLAQSEERTRLW</sequence>
<reference evidence="4 5" key="1">
    <citation type="journal article" date="2014" name="Genome Announc.">
        <title>Draft Genome Sequence of Advenella kashmirensis Strain W13003, a Polycyclic Aromatic Hydrocarbon-Degrading Bacterium.</title>
        <authorList>
            <person name="Wang X."/>
            <person name="Jin D."/>
            <person name="Zhou L."/>
            <person name="Wu L."/>
            <person name="An W."/>
            <person name="Zhao L."/>
        </authorList>
    </citation>
    <scope>NUCLEOTIDE SEQUENCE [LARGE SCALE GENOMIC DNA]</scope>
    <source>
        <strain evidence="4 5">W13003</strain>
    </source>
</reference>
<gene>
    <name evidence="4" type="ORF">W822_05650</name>
</gene>
<evidence type="ECO:0008006" key="6">
    <source>
        <dbReference type="Google" id="ProtNLM"/>
    </source>
</evidence>
<evidence type="ECO:0000256" key="1">
    <source>
        <dbReference type="ARBA" id="ARBA00023002"/>
    </source>
</evidence>
<dbReference type="AlphaFoldDB" id="V8QX85"/>
<dbReference type="Gene3D" id="1.20.140.10">
    <property type="entry name" value="Butyryl-CoA Dehydrogenase, subunit A, domain 3"/>
    <property type="match status" value="1"/>
</dbReference>
<dbReference type="GO" id="GO:0003995">
    <property type="term" value="F:acyl-CoA dehydrogenase activity"/>
    <property type="evidence" value="ECO:0007669"/>
    <property type="project" value="TreeGrafter"/>
</dbReference>
<feature type="domain" description="Acyl-CoA dehydrogenase C-terminal" evidence="3">
    <location>
        <begin position="215"/>
        <end position="331"/>
    </location>
</feature>
<comment type="caution">
    <text evidence="4">The sequence shown here is derived from an EMBL/GenBank/DDBJ whole genome shotgun (WGS) entry which is preliminary data.</text>
</comment>
<evidence type="ECO:0000259" key="2">
    <source>
        <dbReference type="Pfam" id="PF02771"/>
    </source>
</evidence>
<accession>V8QX85</accession>
<dbReference type="Proteomes" id="UP000018733">
    <property type="component" value="Unassembled WGS sequence"/>
</dbReference>
<dbReference type="Pfam" id="PF02771">
    <property type="entry name" value="Acyl-CoA_dh_N"/>
    <property type="match status" value="1"/>
</dbReference>
<dbReference type="EMBL" id="AYXT01000002">
    <property type="protein sequence ID" value="ETF03619.1"/>
    <property type="molecule type" value="Genomic_DNA"/>
</dbReference>
<keyword evidence="5" id="KW-1185">Reference proteome</keyword>
<dbReference type="InterPro" id="IPR009100">
    <property type="entry name" value="AcylCoA_DH/oxidase_NM_dom_sf"/>
</dbReference>
<evidence type="ECO:0000259" key="3">
    <source>
        <dbReference type="Pfam" id="PF08028"/>
    </source>
</evidence>
<dbReference type="PANTHER" id="PTHR43884:SF12">
    <property type="entry name" value="ISOVALERYL-COA DEHYDROGENASE, MITOCHONDRIAL-RELATED"/>
    <property type="match status" value="1"/>
</dbReference>
<organism evidence="4 5">
    <name type="scientific">Advenella kashmirensis W13003</name>
    <dbReference type="NCBI Taxonomy" id="1424334"/>
    <lineage>
        <taxon>Bacteria</taxon>
        <taxon>Pseudomonadati</taxon>
        <taxon>Pseudomonadota</taxon>
        <taxon>Betaproteobacteria</taxon>
        <taxon>Burkholderiales</taxon>
        <taxon>Alcaligenaceae</taxon>
    </lineage>
</organism>
<dbReference type="InterPro" id="IPR037069">
    <property type="entry name" value="AcylCoA_DH/ox_N_sf"/>
</dbReference>
<dbReference type="PATRIC" id="fig|1424334.3.peg.1141"/>
<dbReference type="STRING" id="1424334.W822_05650"/>
<dbReference type="Gene3D" id="1.10.540.10">
    <property type="entry name" value="Acyl-CoA dehydrogenase/oxidase, N-terminal domain"/>
    <property type="match status" value="1"/>
</dbReference>
<dbReference type="InterPro" id="IPR013786">
    <property type="entry name" value="AcylCoA_DH/ox_N"/>
</dbReference>
<dbReference type="Gene3D" id="2.40.110.10">
    <property type="entry name" value="Butyryl-CoA Dehydrogenase, subunit A, domain 2"/>
    <property type="match status" value="1"/>
</dbReference>
<evidence type="ECO:0000313" key="4">
    <source>
        <dbReference type="EMBL" id="ETF03619.1"/>
    </source>
</evidence>
<dbReference type="eggNOG" id="COG1960">
    <property type="taxonomic scope" value="Bacteria"/>
</dbReference>
<feature type="domain" description="Acyl-CoA dehydrogenase/oxidase N-terminal" evidence="2">
    <location>
        <begin position="8"/>
        <end position="89"/>
    </location>
</feature>
<proteinExistence type="predicted"/>
<dbReference type="Pfam" id="PF08028">
    <property type="entry name" value="Acyl-CoA_dh_2"/>
    <property type="match status" value="1"/>
</dbReference>
<dbReference type="PANTHER" id="PTHR43884">
    <property type="entry name" value="ACYL-COA DEHYDROGENASE"/>
    <property type="match status" value="1"/>
</dbReference>
<dbReference type="InterPro" id="IPR036250">
    <property type="entry name" value="AcylCo_DH-like_C"/>
</dbReference>
<dbReference type="GO" id="GO:0050660">
    <property type="term" value="F:flavin adenine dinucleotide binding"/>
    <property type="evidence" value="ECO:0007669"/>
    <property type="project" value="InterPro"/>
</dbReference>
<dbReference type="InterPro" id="IPR013107">
    <property type="entry name" value="Acyl-CoA_DH_C"/>
</dbReference>
<dbReference type="HOGENOM" id="CLU_018204_3_1_4"/>
<dbReference type="SUPFAM" id="SSF56645">
    <property type="entry name" value="Acyl-CoA dehydrogenase NM domain-like"/>
    <property type="match status" value="1"/>
</dbReference>
<keyword evidence="1" id="KW-0560">Oxidoreductase</keyword>
<protein>
    <recommendedName>
        <fullName evidence="6">Acyl-CoA dehydrogenase</fullName>
    </recommendedName>
</protein>